<feature type="domain" description="HTH luxR-type" evidence="4">
    <location>
        <begin position="897"/>
        <end position="962"/>
    </location>
</feature>
<dbReference type="CDD" id="cd06170">
    <property type="entry name" value="LuxR_C_like"/>
    <property type="match status" value="1"/>
</dbReference>
<keyword evidence="1" id="KW-0547">Nucleotide-binding</keyword>
<feature type="region of interest" description="Disordered" evidence="3">
    <location>
        <begin position="965"/>
        <end position="994"/>
    </location>
</feature>
<evidence type="ECO:0000313" key="5">
    <source>
        <dbReference type="EMBL" id="MFB9573191.1"/>
    </source>
</evidence>
<dbReference type="InterPro" id="IPR027417">
    <property type="entry name" value="P-loop_NTPase"/>
</dbReference>
<evidence type="ECO:0000256" key="1">
    <source>
        <dbReference type="ARBA" id="ARBA00022741"/>
    </source>
</evidence>
<dbReference type="SUPFAM" id="SSF46894">
    <property type="entry name" value="C-terminal effector domain of the bipartite response regulators"/>
    <property type="match status" value="1"/>
</dbReference>
<dbReference type="InterPro" id="IPR011990">
    <property type="entry name" value="TPR-like_helical_dom_sf"/>
</dbReference>
<accession>A0ABV5R5R1</accession>
<name>A0ABV5R5R1_9ACTN</name>
<proteinExistence type="predicted"/>
<dbReference type="SUPFAM" id="SSF48452">
    <property type="entry name" value="TPR-like"/>
    <property type="match status" value="1"/>
</dbReference>
<dbReference type="PANTHER" id="PTHR16305">
    <property type="entry name" value="TESTICULAR SOLUBLE ADENYLYL CYCLASE"/>
    <property type="match status" value="1"/>
</dbReference>
<comment type="caution">
    <text evidence="5">The sequence shown here is derived from an EMBL/GenBank/DDBJ whole genome shotgun (WGS) entry which is preliminary data.</text>
</comment>
<dbReference type="SMART" id="SM00421">
    <property type="entry name" value="HTH_LUXR"/>
    <property type="match status" value="1"/>
</dbReference>
<dbReference type="PROSITE" id="PS00622">
    <property type="entry name" value="HTH_LUXR_1"/>
    <property type="match status" value="1"/>
</dbReference>
<dbReference type="InterPro" id="IPR036388">
    <property type="entry name" value="WH-like_DNA-bd_sf"/>
</dbReference>
<dbReference type="PROSITE" id="PS50043">
    <property type="entry name" value="HTH_LUXR_2"/>
    <property type="match status" value="1"/>
</dbReference>
<dbReference type="InterPro" id="IPR041664">
    <property type="entry name" value="AAA_16"/>
</dbReference>
<evidence type="ECO:0000313" key="6">
    <source>
        <dbReference type="Proteomes" id="UP001589710"/>
    </source>
</evidence>
<evidence type="ECO:0000256" key="3">
    <source>
        <dbReference type="SAM" id="MobiDB-lite"/>
    </source>
</evidence>
<dbReference type="Pfam" id="PF00196">
    <property type="entry name" value="GerE"/>
    <property type="match status" value="1"/>
</dbReference>
<dbReference type="InterPro" id="IPR000792">
    <property type="entry name" value="Tscrpt_reg_LuxR_C"/>
</dbReference>
<dbReference type="Gene3D" id="1.10.10.10">
    <property type="entry name" value="Winged helix-like DNA-binding domain superfamily/Winged helix DNA-binding domain"/>
    <property type="match status" value="1"/>
</dbReference>
<dbReference type="Pfam" id="PF13191">
    <property type="entry name" value="AAA_16"/>
    <property type="match status" value="1"/>
</dbReference>
<keyword evidence="6" id="KW-1185">Reference proteome</keyword>
<evidence type="ECO:0000259" key="4">
    <source>
        <dbReference type="PROSITE" id="PS50043"/>
    </source>
</evidence>
<reference evidence="5 6" key="1">
    <citation type="submission" date="2024-09" db="EMBL/GenBank/DDBJ databases">
        <authorList>
            <person name="Sun Q."/>
            <person name="Mori K."/>
        </authorList>
    </citation>
    <scope>NUCLEOTIDE SEQUENCE [LARGE SCALE GENOMIC DNA]</scope>
    <source>
        <strain evidence="5 6">JCM 3331</strain>
    </source>
</reference>
<dbReference type="Proteomes" id="UP001589710">
    <property type="component" value="Unassembled WGS sequence"/>
</dbReference>
<dbReference type="Gene3D" id="1.25.40.10">
    <property type="entry name" value="Tetratricopeptide repeat domain"/>
    <property type="match status" value="1"/>
</dbReference>
<evidence type="ECO:0000256" key="2">
    <source>
        <dbReference type="ARBA" id="ARBA00022840"/>
    </source>
</evidence>
<feature type="compositionally biased region" description="Basic and acidic residues" evidence="3">
    <location>
        <begin position="973"/>
        <end position="994"/>
    </location>
</feature>
<sequence length="994" mass="107016">MRRANTDAGRLPALSVPRFVGRDREVAVLGEALGQAPAVVLIDGEAGIGKTRLLREFLVSPGERGRRVLVGTCPELRVPYTLGAVVDAVRDGVGSVSGLGLSGLCGALRPLFPEWAADLPPAPEPLEDATAARHRLFHAFVEVLNRLDVAVLALEDVHWADEATLEFLLFLVSRRPQPVSVVVTYRRKEVPPDSLLLRLSSRLPADAHLVRLELKPLGIGETAAIVSSMLADEPLSTEFAAFLHARTEGIPLAVEELVRLMHDRADLIRQGGGWARRRLDRIEVPPTIRDAMLERVGRLPPDIQAVLYAVAVLSAPADYVTLKAVTGLSEDRFAGPAADALGCGLLREDGRGHWSFHHALARQAVYEAIPAQERRALHVRAGRVLENSPLPPVAQLARHFRLAGDVEASCRYTEQAADLSMQTGDVATAALLLHNLVTTVALPVEPLVRLAMKIQFQALPGSDPYSAIIESLQSALRTQALTPQQQAPVRFQIGRVLMVAGVIEAGRHEILRAVPDLAPDSLEAARARTLLALPLGNAQPVSEHLRWLGEVPAVAPSIPPHERLRLVQERAFALLLLGEVAGWTEARRIPDDTADPREAATLAIGHRNVGDAAMRWGRSDEAGARLAKAQALAERHELRDYLGPIASSRAHLDWFTGAWAGLAERAARLIDDEDGVPLKDRCEAVLVAGLLQAAAGDRTEAAERLRFAAQDDQQRIEAAAALAQLCLRDGNIDEALRLTEEPSEISVGTGIWSRAVELAPVRVAALVAAGRLGHAADLVTTFERALGGKDAPAPQASLVLCRAVLAESDGRLTDAAGLFARAADAWQALPRPYDALLARERHARCLLAAGRHEAGLLILSDVSRALADLGAHNDADRVAQTLDERGRDTRVARGRGRPGYGNRLSPRELEVARLLVGGRTNRQIAEALGVSTQTVASQLKSAMRKLCVTSRTVLALKVVELGLVGEQGQPPTGDEKIPPSSPGREEKRVSGRRL</sequence>
<dbReference type="PRINTS" id="PR00038">
    <property type="entry name" value="HTHLUXR"/>
</dbReference>
<keyword evidence="2" id="KW-0067">ATP-binding</keyword>
<dbReference type="Gene3D" id="3.40.50.300">
    <property type="entry name" value="P-loop containing nucleotide triphosphate hydrolases"/>
    <property type="match status" value="1"/>
</dbReference>
<protein>
    <submittedName>
        <fullName evidence="5">AAA family ATPase</fullName>
    </submittedName>
</protein>
<dbReference type="PANTHER" id="PTHR16305:SF35">
    <property type="entry name" value="TRANSCRIPTIONAL ACTIVATOR DOMAIN"/>
    <property type="match status" value="1"/>
</dbReference>
<organism evidence="5 6">
    <name type="scientific">Streptomyces yanii</name>
    <dbReference type="NCBI Taxonomy" id="78510"/>
    <lineage>
        <taxon>Bacteria</taxon>
        <taxon>Bacillati</taxon>
        <taxon>Actinomycetota</taxon>
        <taxon>Actinomycetes</taxon>
        <taxon>Kitasatosporales</taxon>
        <taxon>Streptomycetaceae</taxon>
        <taxon>Streptomyces</taxon>
    </lineage>
</organism>
<dbReference type="EMBL" id="JBHMCG010000056">
    <property type="protein sequence ID" value="MFB9573191.1"/>
    <property type="molecule type" value="Genomic_DNA"/>
</dbReference>
<gene>
    <name evidence="5" type="ORF">ACFFTL_12900</name>
</gene>
<dbReference type="InterPro" id="IPR016032">
    <property type="entry name" value="Sig_transdc_resp-reg_C-effctor"/>
</dbReference>
<dbReference type="SUPFAM" id="SSF52540">
    <property type="entry name" value="P-loop containing nucleoside triphosphate hydrolases"/>
    <property type="match status" value="1"/>
</dbReference>